<keyword evidence="3" id="KW-1185">Reference proteome</keyword>
<evidence type="ECO:0000256" key="1">
    <source>
        <dbReference type="SAM" id="SignalP"/>
    </source>
</evidence>
<feature type="signal peptide" evidence="1">
    <location>
        <begin position="1"/>
        <end position="16"/>
    </location>
</feature>
<evidence type="ECO:0000313" key="2">
    <source>
        <dbReference type="EMBL" id="CEG45136.1"/>
    </source>
</evidence>
<protein>
    <submittedName>
        <fullName evidence="2">RxLR-like protein</fullName>
    </submittedName>
</protein>
<accession>A0A0P1AUV0</accession>
<dbReference type="EMBL" id="CCYD01001551">
    <property type="protein sequence ID" value="CEG45136.1"/>
    <property type="molecule type" value="Genomic_DNA"/>
</dbReference>
<proteinExistence type="predicted"/>
<dbReference type="Proteomes" id="UP000054928">
    <property type="component" value="Unassembled WGS sequence"/>
</dbReference>
<name>A0A0P1AUV0_PLAHL</name>
<sequence>MPNLFLLLVIAAFVVSNGIASLAATDSNKTRSLKAAENEAEAVTHALDGKRFLMQTENVKVSGSTKERIAASSSKSKGYFKKLRWAKKNAGPKETKKTEKSARTFRSKIKQIASNTKNVTGKALEAVKVAAMVVLDVGAAL</sequence>
<dbReference type="AlphaFoldDB" id="A0A0P1AUV0"/>
<organism evidence="2 3">
    <name type="scientific">Plasmopara halstedii</name>
    <name type="common">Downy mildew of sunflower</name>
    <dbReference type="NCBI Taxonomy" id="4781"/>
    <lineage>
        <taxon>Eukaryota</taxon>
        <taxon>Sar</taxon>
        <taxon>Stramenopiles</taxon>
        <taxon>Oomycota</taxon>
        <taxon>Peronosporomycetes</taxon>
        <taxon>Peronosporales</taxon>
        <taxon>Peronosporaceae</taxon>
        <taxon>Plasmopara</taxon>
    </lineage>
</organism>
<feature type="chain" id="PRO_5006058949" evidence="1">
    <location>
        <begin position="17"/>
        <end position="141"/>
    </location>
</feature>
<dbReference type="RefSeq" id="XP_024581505.1">
    <property type="nucleotide sequence ID" value="XM_024715848.1"/>
</dbReference>
<dbReference type="GeneID" id="36396510"/>
<evidence type="ECO:0000313" key="3">
    <source>
        <dbReference type="Proteomes" id="UP000054928"/>
    </source>
</evidence>
<reference evidence="3" key="1">
    <citation type="submission" date="2014-09" db="EMBL/GenBank/DDBJ databases">
        <authorList>
            <person name="Sharma Rahul"/>
            <person name="Thines Marco"/>
        </authorList>
    </citation>
    <scope>NUCLEOTIDE SEQUENCE [LARGE SCALE GENOMIC DNA]</scope>
</reference>
<keyword evidence="1" id="KW-0732">Signal</keyword>